<protein>
    <submittedName>
        <fullName evidence="6">Outer membrane scaffolding protein for murein synthesis (MipA/OmpV family)</fullName>
    </submittedName>
</protein>
<evidence type="ECO:0000313" key="6">
    <source>
        <dbReference type="EMBL" id="PWK95639.1"/>
    </source>
</evidence>
<comment type="similarity">
    <text evidence="2">Belongs to the MipA/OmpV family.</text>
</comment>
<name>A0A2V2BHD3_9GAMM</name>
<dbReference type="PANTHER" id="PTHR38776">
    <property type="entry name" value="MLTA-INTERACTING PROTEIN-RELATED"/>
    <property type="match status" value="1"/>
</dbReference>
<organism evidence="6 7">
    <name type="scientific">Pantoea allii</name>
    <dbReference type="NCBI Taxonomy" id="574096"/>
    <lineage>
        <taxon>Bacteria</taxon>
        <taxon>Pseudomonadati</taxon>
        <taxon>Pseudomonadota</taxon>
        <taxon>Gammaproteobacteria</taxon>
        <taxon>Enterobacterales</taxon>
        <taxon>Erwiniaceae</taxon>
        <taxon>Pantoea</taxon>
    </lineage>
</organism>
<accession>A0A2V2BHD3</accession>
<evidence type="ECO:0000256" key="3">
    <source>
        <dbReference type="ARBA" id="ARBA00022729"/>
    </source>
</evidence>
<dbReference type="PANTHER" id="PTHR38776:SF1">
    <property type="entry name" value="MLTA-INTERACTING PROTEIN-RELATED"/>
    <property type="match status" value="1"/>
</dbReference>
<dbReference type="AlphaFoldDB" id="A0A2V2BHD3"/>
<keyword evidence="3" id="KW-0732">Signal</keyword>
<dbReference type="Pfam" id="PF06629">
    <property type="entry name" value="MipA"/>
    <property type="match status" value="1"/>
</dbReference>
<dbReference type="Proteomes" id="UP000245981">
    <property type="component" value="Unassembled WGS sequence"/>
</dbReference>
<gene>
    <name evidence="6" type="ORF">C7431_10739</name>
</gene>
<evidence type="ECO:0000256" key="5">
    <source>
        <dbReference type="ARBA" id="ARBA00023237"/>
    </source>
</evidence>
<evidence type="ECO:0000256" key="2">
    <source>
        <dbReference type="ARBA" id="ARBA00005722"/>
    </source>
</evidence>
<dbReference type="InterPro" id="IPR010583">
    <property type="entry name" value="MipA"/>
</dbReference>
<sequence length="253" mass="27643">MVSLMLTLSVLNARAEDSHASEQNVTVGLAASNTARYSGAKQRHWQAVPVIQWRDGPVFFDSQKGIGYDLQTENGLYLEHTLGFSLGRSDRDSSWREGSDSLKGMGNIAPVVNTALAIGWSVTPWFIMEGKATLPLSDSQGVQYQTSVTVIPWQTKSDTVALQVAGLFGDDRYMNTFYGVNADQHARSGYGQYSAKGGFYGTDASVTWSHQFASGWGTSLIGDYRWLDKNAADSPVVFRHNDASLTAAITYSF</sequence>
<keyword evidence="5" id="KW-0998">Cell outer membrane</keyword>
<reference evidence="6 7" key="1">
    <citation type="submission" date="2018-05" db="EMBL/GenBank/DDBJ databases">
        <title>Genomic Encyclopedia of Type Strains, Phase IV (KMG-V): Genome sequencing to study the core and pangenomes of soil and plant-associated prokaryotes.</title>
        <authorList>
            <person name="Whitman W."/>
        </authorList>
    </citation>
    <scope>NUCLEOTIDE SEQUENCE [LARGE SCALE GENOMIC DNA]</scope>
    <source>
        <strain evidence="6 7">PNA 200-10</strain>
    </source>
</reference>
<dbReference type="EMBL" id="QGHF01000007">
    <property type="protein sequence ID" value="PWK95639.1"/>
    <property type="molecule type" value="Genomic_DNA"/>
</dbReference>
<evidence type="ECO:0000313" key="7">
    <source>
        <dbReference type="Proteomes" id="UP000245981"/>
    </source>
</evidence>
<comment type="subcellular location">
    <subcellularLocation>
        <location evidence="1">Cell outer membrane</location>
    </subcellularLocation>
</comment>
<evidence type="ECO:0000256" key="4">
    <source>
        <dbReference type="ARBA" id="ARBA00023136"/>
    </source>
</evidence>
<keyword evidence="4" id="KW-0472">Membrane</keyword>
<dbReference type="GO" id="GO:0009279">
    <property type="term" value="C:cell outer membrane"/>
    <property type="evidence" value="ECO:0007669"/>
    <property type="project" value="UniProtKB-SubCell"/>
</dbReference>
<evidence type="ECO:0000256" key="1">
    <source>
        <dbReference type="ARBA" id="ARBA00004442"/>
    </source>
</evidence>
<comment type="caution">
    <text evidence="6">The sequence shown here is derived from an EMBL/GenBank/DDBJ whole genome shotgun (WGS) entry which is preliminary data.</text>
</comment>
<proteinExistence type="inferred from homology"/>